<evidence type="ECO:0000256" key="2">
    <source>
        <dbReference type="ARBA" id="ARBA00023235"/>
    </source>
</evidence>
<keyword evidence="2 4" id="KW-0413">Isomerase</keyword>
<dbReference type="InterPro" id="IPR037171">
    <property type="entry name" value="NagB/RpiA_transferase-like"/>
</dbReference>
<proteinExistence type="inferred from homology"/>
<dbReference type="GO" id="GO:0005829">
    <property type="term" value="C:cytosol"/>
    <property type="evidence" value="ECO:0007669"/>
    <property type="project" value="TreeGrafter"/>
</dbReference>
<dbReference type="NCBIfam" id="NF001924">
    <property type="entry name" value="PRK00702.1"/>
    <property type="match status" value="1"/>
</dbReference>
<dbReference type="Pfam" id="PF06026">
    <property type="entry name" value="Rib_5-P_isom_A"/>
    <property type="match status" value="1"/>
</dbReference>
<dbReference type="CDD" id="cd01398">
    <property type="entry name" value="RPI_A"/>
    <property type="match status" value="1"/>
</dbReference>
<dbReference type="Gene3D" id="3.30.70.260">
    <property type="match status" value="1"/>
</dbReference>
<dbReference type="EC" id="5.3.1.6" evidence="1"/>
<evidence type="ECO:0000313" key="4">
    <source>
        <dbReference type="EMBL" id="CEG12256.1"/>
    </source>
</evidence>
<dbReference type="PANTHER" id="PTHR11934:SF0">
    <property type="entry name" value="RIBOSE-5-PHOSPHATE ISOMERASE"/>
    <property type="match status" value="1"/>
</dbReference>
<dbReference type="SUPFAM" id="SSF75445">
    <property type="entry name" value="D-ribose-5-phosphate isomerase (RpiA), lid domain"/>
    <property type="match status" value="1"/>
</dbReference>
<protein>
    <recommendedName>
        <fullName evidence="1">ribose-5-phosphate isomerase</fullName>
        <ecNumber evidence="1">5.3.1.6</ecNumber>
    </recommendedName>
    <alternativeName>
        <fullName evidence="3">Phosphoriboisomerase</fullName>
    </alternativeName>
</protein>
<sequence length="246" mass="27463">MDESELRKISGYEAAKFIRNGFVVGLGTGRNARCFIDALGKRINEENLKIIGVPTSEGSKKYGVEKGIKIKELNEIDLNIGMDIDVDGADQVVVNEQAADDFSLIKGYGGALTREKIIAKSAEKFICVVDETKISETKNLNKPIPVEVIPFAVNYVKAELKKKYSIDCNMMKKKDGQDKDENFVTDNGNFIILANFGEIRNPKKLEDELNLISGVVENGIFADRKPDIVIVGRKEKVQILERNKYE</sequence>
<dbReference type="AlphaFoldDB" id="A0A098E9Q9"/>
<reference evidence="4" key="1">
    <citation type="submission" date="2014-09" db="EMBL/GenBank/DDBJ databases">
        <authorList>
            <person name="Probst J Alexander"/>
        </authorList>
    </citation>
    <scope>NUCLEOTIDE SEQUENCE</scope>
</reference>
<dbReference type="Gene3D" id="3.40.50.1360">
    <property type="match status" value="1"/>
</dbReference>
<dbReference type="GO" id="GO:0009052">
    <property type="term" value="P:pentose-phosphate shunt, non-oxidative branch"/>
    <property type="evidence" value="ECO:0007669"/>
    <property type="project" value="InterPro"/>
</dbReference>
<dbReference type="SUPFAM" id="SSF100950">
    <property type="entry name" value="NagB/RpiA/CoA transferase-like"/>
    <property type="match status" value="1"/>
</dbReference>
<dbReference type="HAMAP" id="MF_00170">
    <property type="entry name" value="Rib_5P_isom_A"/>
    <property type="match status" value="1"/>
</dbReference>
<dbReference type="NCBIfam" id="TIGR00021">
    <property type="entry name" value="rpiA"/>
    <property type="match status" value="1"/>
</dbReference>
<dbReference type="GO" id="GO:0004751">
    <property type="term" value="F:ribose-5-phosphate isomerase activity"/>
    <property type="evidence" value="ECO:0007669"/>
    <property type="project" value="UniProtKB-EC"/>
</dbReference>
<dbReference type="InterPro" id="IPR020672">
    <property type="entry name" value="Ribose5P_isomerase_typA_subgr"/>
</dbReference>
<dbReference type="GO" id="GO:0006014">
    <property type="term" value="P:D-ribose metabolic process"/>
    <property type="evidence" value="ECO:0007669"/>
    <property type="project" value="TreeGrafter"/>
</dbReference>
<gene>
    <name evidence="4" type="primary">rpiA</name>
    <name evidence="4" type="ORF">MSIBF_A2080005</name>
</gene>
<organism evidence="4">
    <name type="scientific">groundwater metagenome</name>
    <dbReference type="NCBI Taxonomy" id="717931"/>
    <lineage>
        <taxon>unclassified sequences</taxon>
        <taxon>metagenomes</taxon>
        <taxon>ecological metagenomes</taxon>
    </lineage>
</organism>
<evidence type="ECO:0000256" key="3">
    <source>
        <dbReference type="ARBA" id="ARBA00029734"/>
    </source>
</evidence>
<dbReference type="InterPro" id="IPR004788">
    <property type="entry name" value="Ribose5P_isomerase_type_A"/>
</dbReference>
<dbReference type="EMBL" id="CCXY01000122">
    <property type="protein sequence ID" value="CEG12256.1"/>
    <property type="molecule type" value="Genomic_DNA"/>
</dbReference>
<accession>A0A098E9Q9</accession>
<dbReference type="PANTHER" id="PTHR11934">
    <property type="entry name" value="RIBOSE-5-PHOSPHATE ISOMERASE"/>
    <property type="match status" value="1"/>
</dbReference>
<evidence type="ECO:0000256" key="1">
    <source>
        <dbReference type="ARBA" id="ARBA00011959"/>
    </source>
</evidence>
<name>A0A098E9Q9_9ZZZZ</name>